<evidence type="ECO:0000313" key="3">
    <source>
        <dbReference type="Proteomes" id="UP000244005"/>
    </source>
</evidence>
<dbReference type="AlphaFoldDB" id="A0A2R6VZF9"/>
<feature type="compositionally biased region" description="Polar residues" evidence="1">
    <location>
        <begin position="72"/>
        <end position="93"/>
    </location>
</feature>
<name>A0A2R6VZF9_MARPO</name>
<gene>
    <name evidence="2" type="ORF">MARPO_0246s0002</name>
</gene>
<dbReference type="Proteomes" id="UP000244005">
    <property type="component" value="Unassembled WGS sequence"/>
</dbReference>
<protein>
    <submittedName>
        <fullName evidence="2">Uncharacterized protein</fullName>
    </submittedName>
</protein>
<organism evidence="2 3">
    <name type="scientific">Marchantia polymorpha</name>
    <name type="common">Common liverwort</name>
    <name type="synonym">Marchantia aquatica</name>
    <dbReference type="NCBI Taxonomy" id="3197"/>
    <lineage>
        <taxon>Eukaryota</taxon>
        <taxon>Viridiplantae</taxon>
        <taxon>Streptophyta</taxon>
        <taxon>Embryophyta</taxon>
        <taxon>Marchantiophyta</taxon>
        <taxon>Marchantiopsida</taxon>
        <taxon>Marchantiidae</taxon>
        <taxon>Marchantiales</taxon>
        <taxon>Marchantiaceae</taxon>
        <taxon>Marchantia</taxon>
    </lineage>
</organism>
<evidence type="ECO:0000313" key="2">
    <source>
        <dbReference type="EMBL" id="PTQ26993.1"/>
    </source>
</evidence>
<proteinExistence type="predicted"/>
<sequence>MKSFRSCIPVSGLACGITLALTARALTAASPIATATAFPPSGLVLGRGRNHPLSASHLRLVSKGDGAIPTTHAASQPASHGSRAEPNSKSGSTTERRYFAQRWNSFPPPALPISARGRRSARFDGRCLDSAISRDESAHSDSSRVSNNLAEAPPPRYDTNGPLPNPGASLERSILAPPLCSALL</sequence>
<reference evidence="3" key="1">
    <citation type="journal article" date="2017" name="Cell">
        <title>Insights into land plant evolution garnered from the Marchantia polymorpha genome.</title>
        <authorList>
            <person name="Bowman J.L."/>
            <person name="Kohchi T."/>
            <person name="Yamato K.T."/>
            <person name="Jenkins J."/>
            <person name="Shu S."/>
            <person name="Ishizaki K."/>
            <person name="Yamaoka S."/>
            <person name="Nishihama R."/>
            <person name="Nakamura Y."/>
            <person name="Berger F."/>
            <person name="Adam C."/>
            <person name="Aki S.S."/>
            <person name="Althoff F."/>
            <person name="Araki T."/>
            <person name="Arteaga-Vazquez M.A."/>
            <person name="Balasubrmanian S."/>
            <person name="Barry K."/>
            <person name="Bauer D."/>
            <person name="Boehm C.R."/>
            <person name="Briginshaw L."/>
            <person name="Caballero-Perez J."/>
            <person name="Catarino B."/>
            <person name="Chen F."/>
            <person name="Chiyoda S."/>
            <person name="Chovatia M."/>
            <person name="Davies K.M."/>
            <person name="Delmans M."/>
            <person name="Demura T."/>
            <person name="Dierschke T."/>
            <person name="Dolan L."/>
            <person name="Dorantes-Acosta A.E."/>
            <person name="Eklund D.M."/>
            <person name="Florent S.N."/>
            <person name="Flores-Sandoval E."/>
            <person name="Fujiyama A."/>
            <person name="Fukuzawa H."/>
            <person name="Galik B."/>
            <person name="Grimanelli D."/>
            <person name="Grimwood J."/>
            <person name="Grossniklaus U."/>
            <person name="Hamada T."/>
            <person name="Haseloff J."/>
            <person name="Hetherington A.J."/>
            <person name="Higo A."/>
            <person name="Hirakawa Y."/>
            <person name="Hundley H.N."/>
            <person name="Ikeda Y."/>
            <person name="Inoue K."/>
            <person name="Inoue S.I."/>
            <person name="Ishida S."/>
            <person name="Jia Q."/>
            <person name="Kakita M."/>
            <person name="Kanazawa T."/>
            <person name="Kawai Y."/>
            <person name="Kawashima T."/>
            <person name="Kennedy M."/>
            <person name="Kinose K."/>
            <person name="Kinoshita T."/>
            <person name="Kohara Y."/>
            <person name="Koide E."/>
            <person name="Komatsu K."/>
            <person name="Kopischke S."/>
            <person name="Kubo M."/>
            <person name="Kyozuka J."/>
            <person name="Lagercrantz U."/>
            <person name="Lin S.S."/>
            <person name="Lindquist E."/>
            <person name="Lipzen A.M."/>
            <person name="Lu C.W."/>
            <person name="De Luna E."/>
            <person name="Martienssen R.A."/>
            <person name="Minamino N."/>
            <person name="Mizutani M."/>
            <person name="Mizutani M."/>
            <person name="Mochizuki N."/>
            <person name="Monte I."/>
            <person name="Mosher R."/>
            <person name="Nagasaki H."/>
            <person name="Nakagami H."/>
            <person name="Naramoto S."/>
            <person name="Nishitani K."/>
            <person name="Ohtani M."/>
            <person name="Okamoto T."/>
            <person name="Okumura M."/>
            <person name="Phillips J."/>
            <person name="Pollak B."/>
            <person name="Reinders A."/>
            <person name="Rovekamp M."/>
            <person name="Sano R."/>
            <person name="Sawa S."/>
            <person name="Schmid M.W."/>
            <person name="Shirakawa M."/>
            <person name="Solano R."/>
            <person name="Spunde A."/>
            <person name="Suetsugu N."/>
            <person name="Sugano S."/>
            <person name="Sugiyama A."/>
            <person name="Sun R."/>
            <person name="Suzuki Y."/>
            <person name="Takenaka M."/>
            <person name="Takezawa D."/>
            <person name="Tomogane H."/>
            <person name="Tsuzuki M."/>
            <person name="Ueda T."/>
            <person name="Umeda M."/>
            <person name="Ward J.M."/>
            <person name="Watanabe Y."/>
            <person name="Yazaki K."/>
            <person name="Yokoyama R."/>
            <person name="Yoshitake Y."/>
            <person name="Yotsui I."/>
            <person name="Zachgo S."/>
            <person name="Schmutz J."/>
        </authorList>
    </citation>
    <scope>NUCLEOTIDE SEQUENCE [LARGE SCALE GENOMIC DNA]</scope>
    <source>
        <strain evidence="3">Tak-1</strain>
    </source>
</reference>
<feature type="region of interest" description="Disordered" evidence="1">
    <location>
        <begin position="133"/>
        <end position="171"/>
    </location>
</feature>
<feature type="region of interest" description="Disordered" evidence="1">
    <location>
        <begin position="67"/>
        <end position="95"/>
    </location>
</feature>
<accession>A0A2R6VZF9</accession>
<dbReference type="EMBL" id="KZ772905">
    <property type="protein sequence ID" value="PTQ26993.1"/>
    <property type="molecule type" value="Genomic_DNA"/>
</dbReference>
<evidence type="ECO:0000256" key="1">
    <source>
        <dbReference type="SAM" id="MobiDB-lite"/>
    </source>
</evidence>
<keyword evidence="3" id="KW-1185">Reference proteome</keyword>
<feature type="compositionally biased region" description="Basic and acidic residues" evidence="1">
    <location>
        <begin position="133"/>
        <end position="142"/>
    </location>
</feature>